<comment type="cofactor">
    <cofactor evidence="2">
        <name>Mg(2+)</name>
        <dbReference type="ChEBI" id="CHEBI:18420"/>
    </cofactor>
</comment>
<keyword evidence="6" id="KW-0227">DNA damage</keyword>
<protein>
    <recommendedName>
        <fullName evidence="4">exodeoxyribonuclease III</fullName>
        <ecNumber evidence="4">3.1.11.2</ecNumber>
    </recommendedName>
</protein>
<dbReference type="GO" id="GO:0003906">
    <property type="term" value="F:DNA-(apurinic or apyrimidinic site) endonuclease activity"/>
    <property type="evidence" value="ECO:0007669"/>
    <property type="project" value="TreeGrafter"/>
</dbReference>
<proteinExistence type="inferred from homology"/>
<dbReference type="GO" id="GO:0046872">
    <property type="term" value="F:metal ion binding"/>
    <property type="evidence" value="ECO:0007669"/>
    <property type="project" value="UniProtKB-KW"/>
</dbReference>
<dbReference type="InterPro" id="IPR005135">
    <property type="entry name" value="Endo/exonuclease/phosphatase"/>
</dbReference>
<keyword evidence="12" id="KW-1185">Reference proteome</keyword>
<evidence type="ECO:0000259" key="10">
    <source>
        <dbReference type="Pfam" id="PF03372"/>
    </source>
</evidence>
<dbReference type="Proteomes" id="UP001066276">
    <property type="component" value="Chromosome 3_1"/>
</dbReference>
<comment type="caution">
    <text evidence="11">The sequence shown here is derived from an EMBL/GenBank/DDBJ whole genome shotgun (WGS) entry which is preliminary data.</text>
</comment>
<keyword evidence="7" id="KW-0378">Hydrolase</keyword>
<dbReference type="AlphaFoldDB" id="A0AAV7UDN6"/>
<evidence type="ECO:0000256" key="5">
    <source>
        <dbReference type="ARBA" id="ARBA00022723"/>
    </source>
</evidence>
<dbReference type="PANTHER" id="PTHR22748:SF4">
    <property type="entry name" value="DNA-(APURINIC OR APYRIMIDINIC SITE) ENDONUCLEASE 2"/>
    <property type="match status" value="1"/>
</dbReference>
<dbReference type="EC" id="3.1.11.2" evidence="4"/>
<evidence type="ECO:0000256" key="2">
    <source>
        <dbReference type="ARBA" id="ARBA00001946"/>
    </source>
</evidence>
<gene>
    <name evidence="11" type="ORF">NDU88_003212</name>
</gene>
<evidence type="ECO:0000256" key="9">
    <source>
        <dbReference type="ARBA" id="ARBA00023204"/>
    </source>
</evidence>
<name>A0AAV7UDN6_PLEWA</name>
<organism evidence="11 12">
    <name type="scientific">Pleurodeles waltl</name>
    <name type="common">Iberian ribbed newt</name>
    <dbReference type="NCBI Taxonomy" id="8319"/>
    <lineage>
        <taxon>Eukaryota</taxon>
        <taxon>Metazoa</taxon>
        <taxon>Chordata</taxon>
        <taxon>Craniata</taxon>
        <taxon>Vertebrata</taxon>
        <taxon>Euteleostomi</taxon>
        <taxon>Amphibia</taxon>
        <taxon>Batrachia</taxon>
        <taxon>Caudata</taxon>
        <taxon>Salamandroidea</taxon>
        <taxon>Salamandridae</taxon>
        <taxon>Pleurodelinae</taxon>
        <taxon>Pleurodeles</taxon>
    </lineage>
</organism>
<sequence>MITWNARGLNDARKTHKVVAYLQRHGVDLALRQETHLAQGSPMLTPRRMQGNILASGYTSHSRGVLIWASRSLGLRLQEVETDPNGRYIVVRCGNGAATFLFVGIYGPNFDNPKFYYDLAAKAGNWGGFPQVWEGDFNCTLDPLLNRSGGARRRPASAARALKEIAEELGLVDLWRCRHPAK</sequence>
<keyword evidence="9" id="KW-0234">DNA repair</keyword>
<dbReference type="Pfam" id="PF03372">
    <property type="entry name" value="Exo_endo_phos"/>
    <property type="match status" value="1"/>
</dbReference>
<dbReference type="PANTHER" id="PTHR22748">
    <property type="entry name" value="AP ENDONUCLEASE"/>
    <property type="match status" value="1"/>
</dbReference>
<reference evidence="11" key="1">
    <citation type="journal article" date="2022" name="bioRxiv">
        <title>Sequencing and chromosome-scale assembly of the giantPleurodeles waltlgenome.</title>
        <authorList>
            <person name="Brown T."/>
            <person name="Elewa A."/>
            <person name="Iarovenko S."/>
            <person name="Subramanian E."/>
            <person name="Araus A.J."/>
            <person name="Petzold A."/>
            <person name="Susuki M."/>
            <person name="Suzuki K.-i.T."/>
            <person name="Hayashi T."/>
            <person name="Toyoda A."/>
            <person name="Oliveira C."/>
            <person name="Osipova E."/>
            <person name="Leigh N.D."/>
            <person name="Simon A."/>
            <person name="Yun M.H."/>
        </authorList>
    </citation>
    <scope>NUCLEOTIDE SEQUENCE</scope>
    <source>
        <strain evidence="11">20211129_DDA</strain>
        <tissue evidence="11">Liver</tissue>
    </source>
</reference>
<evidence type="ECO:0000313" key="11">
    <source>
        <dbReference type="EMBL" id="KAJ1186431.1"/>
    </source>
</evidence>
<dbReference type="EMBL" id="JANPWB010000005">
    <property type="protein sequence ID" value="KAJ1186431.1"/>
    <property type="molecule type" value="Genomic_DNA"/>
</dbReference>
<keyword evidence="5" id="KW-0479">Metal-binding</keyword>
<comment type="catalytic activity">
    <reaction evidence="1">
        <text>Exonucleolytic cleavage in the 3'- to 5'-direction to yield nucleoside 5'-phosphates.</text>
        <dbReference type="EC" id="3.1.11.2"/>
    </reaction>
</comment>
<dbReference type="GO" id="GO:0006284">
    <property type="term" value="P:base-excision repair"/>
    <property type="evidence" value="ECO:0007669"/>
    <property type="project" value="TreeGrafter"/>
</dbReference>
<dbReference type="InterPro" id="IPR036691">
    <property type="entry name" value="Endo/exonu/phosph_ase_sf"/>
</dbReference>
<evidence type="ECO:0000256" key="3">
    <source>
        <dbReference type="ARBA" id="ARBA00007092"/>
    </source>
</evidence>
<dbReference type="Gene3D" id="3.60.10.10">
    <property type="entry name" value="Endonuclease/exonuclease/phosphatase"/>
    <property type="match status" value="1"/>
</dbReference>
<comment type="similarity">
    <text evidence="3">Belongs to the DNA repair enzymes AP/ExoA family.</text>
</comment>
<evidence type="ECO:0000256" key="4">
    <source>
        <dbReference type="ARBA" id="ARBA00012115"/>
    </source>
</evidence>
<evidence type="ECO:0000256" key="7">
    <source>
        <dbReference type="ARBA" id="ARBA00022801"/>
    </source>
</evidence>
<dbReference type="SUPFAM" id="SSF56219">
    <property type="entry name" value="DNase I-like"/>
    <property type="match status" value="1"/>
</dbReference>
<evidence type="ECO:0000256" key="8">
    <source>
        <dbReference type="ARBA" id="ARBA00022842"/>
    </source>
</evidence>
<accession>A0AAV7UDN6</accession>
<dbReference type="GO" id="GO:0008081">
    <property type="term" value="F:phosphoric diester hydrolase activity"/>
    <property type="evidence" value="ECO:0007669"/>
    <property type="project" value="TreeGrafter"/>
</dbReference>
<evidence type="ECO:0000313" key="12">
    <source>
        <dbReference type="Proteomes" id="UP001066276"/>
    </source>
</evidence>
<dbReference type="GO" id="GO:0005634">
    <property type="term" value="C:nucleus"/>
    <property type="evidence" value="ECO:0007669"/>
    <property type="project" value="TreeGrafter"/>
</dbReference>
<evidence type="ECO:0000256" key="1">
    <source>
        <dbReference type="ARBA" id="ARBA00000493"/>
    </source>
</evidence>
<dbReference type="GO" id="GO:0008311">
    <property type="term" value="F:double-stranded DNA 3'-5' DNA exonuclease activity"/>
    <property type="evidence" value="ECO:0007669"/>
    <property type="project" value="UniProtKB-EC"/>
</dbReference>
<evidence type="ECO:0000256" key="6">
    <source>
        <dbReference type="ARBA" id="ARBA00022763"/>
    </source>
</evidence>
<dbReference type="InterPro" id="IPR004808">
    <property type="entry name" value="AP_endonuc_1"/>
</dbReference>
<keyword evidence="8" id="KW-0460">Magnesium</keyword>
<feature type="domain" description="Endonuclease/exonuclease/phosphatase" evidence="10">
    <location>
        <begin position="2"/>
        <end position="154"/>
    </location>
</feature>